<evidence type="ECO:0000256" key="1">
    <source>
        <dbReference type="SAM" id="MobiDB-lite"/>
    </source>
</evidence>
<dbReference type="Pfam" id="PF13392">
    <property type="entry name" value="HNH_3"/>
    <property type="match status" value="1"/>
</dbReference>
<name>A0A6C0K211_9ZZZZ</name>
<reference evidence="3" key="1">
    <citation type="journal article" date="2020" name="Nature">
        <title>Giant virus diversity and host interactions through global metagenomics.</title>
        <authorList>
            <person name="Schulz F."/>
            <person name="Roux S."/>
            <person name="Paez-Espino D."/>
            <person name="Jungbluth S."/>
            <person name="Walsh D.A."/>
            <person name="Denef V.J."/>
            <person name="McMahon K.D."/>
            <person name="Konstantinidis K.T."/>
            <person name="Eloe-Fadrosh E.A."/>
            <person name="Kyrpides N.C."/>
            <person name="Woyke T."/>
        </authorList>
    </citation>
    <scope>NUCLEOTIDE SEQUENCE</scope>
    <source>
        <strain evidence="3">GVMAG-S-1101165-83</strain>
    </source>
</reference>
<organism evidence="3">
    <name type="scientific">viral metagenome</name>
    <dbReference type="NCBI Taxonomy" id="1070528"/>
    <lineage>
        <taxon>unclassified sequences</taxon>
        <taxon>metagenomes</taxon>
        <taxon>organismal metagenomes</taxon>
    </lineage>
</organism>
<dbReference type="Gene3D" id="3.90.75.20">
    <property type="match status" value="1"/>
</dbReference>
<dbReference type="AlphaFoldDB" id="A0A6C0K211"/>
<evidence type="ECO:0000313" key="3">
    <source>
        <dbReference type="EMBL" id="QHU10717.1"/>
    </source>
</evidence>
<accession>A0A6C0K211</accession>
<evidence type="ECO:0000259" key="2">
    <source>
        <dbReference type="Pfam" id="PF13392"/>
    </source>
</evidence>
<dbReference type="InterPro" id="IPR003615">
    <property type="entry name" value="HNH_nuc"/>
</dbReference>
<protein>
    <recommendedName>
        <fullName evidence="2">HNH nuclease domain-containing protein</fullName>
    </recommendedName>
</protein>
<dbReference type="InterPro" id="IPR044925">
    <property type="entry name" value="His-Me_finger_sf"/>
</dbReference>
<feature type="region of interest" description="Disordered" evidence="1">
    <location>
        <begin position="247"/>
        <end position="270"/>
    </location>
</feature>
<dbReference type="SUPFAM" id="SSF54060">
    <property type="entry name" value="His-Me finger endonucleases"/>
    <property type="match status" value="1"/>
</dbReference>
<proteinExistence type="predicted"/>
<dbReference type="EMBL" id="MN740771">
    <property type="protein sequence ID" value="QHU10717.1"/>
    <property type="molecule type" value="Genomic_DNA"/>
</dbReference>
<feature type="domain" description="HNH nuclease" evidence="2">
    <location>
        <begin position="207"/>
        <end position="251"/>
    </location>
</feature>
<sequence>MNKIDSVNNSELLITQSTMKPVYSTNIELLCGVIEYNNKTYLVDLSDKDRIINFNKTFVFANEDELYPSYAYNYKRFSYLDFIFSFNQESVHYIFKNENQLDLRRCNVEIYHFYHKNILEKYTVIDYINGHYLTLGQDANVMKNPIWKIKENDKEYLLMYCEKDTICKLCIESYQKILEYEINKNNGKKITWYKHQNGYILCSLNLYIHQIIAECYGNGKGTKNVSVDHVDQNSLNNALENLRIATRNEQEQNSKGIKPGTKRERKTSTKDLPEGITQDMLKKYVVYYQEWLDTEHIKQREFFKVEKHPKLDKPWATTKSNNVSIQEKLAHANKVVGDLENDIYPNKDAPTLPKYVSLIVMRKKPHLVFEKRNDGKRLNFKMVLPEEYDLDEQISLFKVKIREKYGASLVDNNVIFNYVYDTPINNNNRYIKKITFEIARHYHKHTLTFETYKTEKDAISEVEKWLSIKITEDYFNSLQGKHHLNRDFEDYKDCNRGALLSSGIYLEVIEIIGNNHVNLECGS</sequence>